<feature type="region of interest" description="Disordered" evidence="1">
    <location>
        <begin position="39"/>
        <end position="92"/>
    </location>
</feature>
<protein>
    <submittedName>
        <fullName evidence="2">Uncharacterized protein</fullName>
    </submittedName>
</protein>
<dbReference type="EMBL" id="MYFO01000006">
    <property type="protein sequence ID" value="TFE89723.1"/>
    <property type="molecule type" value="Genomic_DNA"/>
</dbReference>
<feature type="compositionally biased region" description="Pro residues" evidence="1">
    <location>
        <begin position="39"/>
        <end position="53"/>
    </location>
</feature>
<keyword evidence="3" id="KW-1185">Reference proteome</keyword>
<accession>A0A4Y8Q600</accession>
<feature type="compositionally biased region" description="Basic residues" evidence="1">
    <location>
        <begin position="74"/>
        <end position="92"/>
    </location>
</feature>
<comment type="caution">
    <text evidence="2">The sequence shown here is derived from an EMBL/GenBank/DDBJ whole genome shotgun (WGS) entry which is preliminary data.</text>
</comment>
<dbReference type="Proteomes" id="UP000298246">
    <property type="component" value="Unassembled WGS sequence"/>
</dbReference>
<proteinExistence type="predicted"/>
<sequence>MSWARAVRSVGALAARAAIGRPGCAASPLTPLGCAASPLTPPAAPPALAPAAPPDLGALNAAAKSPSAASPRAALHRRPRPLPRRPCAARRR</sequence>
<name>A0A4Y8Q600_9BACL</name>
<evidence type="ECO:0000313" key="3">
    <source>
        <dbReference type="Proteomes" id="UP000298246"/>
    </source>
</evidence>
<dbReference type="AlphaFoldDB" id="A0A4Y8Q600"/>
<gene>
    <name evidence="2" type="ORF">B5M42_06410</name>
</gene>
<evidence type="ECO:0000313" key="2">
    <source>
        <dbReference type="EMBL" id="TFE89723.1"/>
    </source>
</evidence>
<evidence type="ECO:0000256" key="1">
    <source>
        <dbReference type="SAM" id="MobiDB-lite"/>
    </source>
</evidence>
<reference evidence="2 3" key="1">
    <citation type="submission" date="2017-03" db="EMBL/GenBank/DDBJ databases">
        <title>Isolation of Levoglucosan Utilizing Bacteria.</title>
        <authorList>
            <person name="Arya A.S."/>
        </authorList>
    </citation>
    <scope>NUCLEOTIDE SEQUENCE [LARGE SCALE GENOMIC DNA]</scope>
    <source>
        <strain evidence="2 3">MEC069</strain>
    </source>
</reference>
<feature type="compositionally biased region" description="Low complexity" evidence="1">
    <location>
        <begin position="54"/>
        <end position="73"/>
    </location>
</feature>
<organism evidence="2 3">
    <name type="scientific">Paenibacillus athensensis</name>
    <dbReference type="NCBI Taxonomy" id="1967502"/>
    <lineage>
        <taxon>Bacteria</taxon>
        <taxon>Bacillati</taxon>
        <taxon>Bacillota</taxon>
        <taxon>Bacilli</taxon>
        <taxon>Bacillales</taxon>
        <taxon>Paenibacillaceae</taxon>
        <taxon>Paenibacillus</taxon>
    </lineage>
</organism>